<accession>A0ABW7F1W6</accession>
<dbReference type="RefSeq" id="WP_394479020.1">
    <property type="nucleotide sequence ID" value="NZ_JBIGHV010000004.1"/>
</dbReference>
<reference evidence="2 3" key="1">
    <citation type="submission" date="2024-08" db="EMBL/GenBank/DDBJ databases">
        <authorList>
            <person name="Lu H."/>
        </authorList>
    </citation>
    <scope>NUCLEOTIDE SEQUENCE [LARGE SCALE GENOMIC DNA]</scope>
    <source>
        <strain evidence="2 3">LYH14W</strain>
    </source>
</reference>
<feature type="signal peptide" evidence="1">
    <location>
        <begin position="1"/>
        <end position="22"/>
    </location>
</feature>
<organism evidence="2 3">
    <name type="scientific">Pelomonas parva</name>
    <dbReference type="NCBI Taxonomy" id="3299032"/>
    <lineage>
        <taxon>Bacteria</taxon>
        <taxon>Pseudomonadati</taxon>
        <taxon>Pseudomonadota</taxon>
        <taxon>Betaproteobacteria</taxon>
        <taxon>Burkholderiales</taxon>
        <taxon>Sphaerotilaceae</taxon>
        <taxon>Roseateles</taxon>
    </lineage>
</organism>
<gene>
    <name evidence="2" type="ORF">ACG00Y_11925</name>
</gene>
<dbReference type="EMBL" id="JBIGHV010000004">
    <property type="protein sequence ID" value="MFG6430626.1"/>
    <property type="molecule type" value="Genomic_DNA"/>
</dbReference>
<comment type="caution">
    <text evidence="2">The sequence shown here is derived from an EMBL/GenBank/DDBJ whole genome shotgun (WGS) entry which is preliminary data.</text>
</comment>
<evidence type="ECO:0000313" key="3">
    <source>
        <dbReference type="Proteomes" id="UP001606210"/>
    </source>
</evidence>
<feature type="chain" id="PRO_5046088155" evidence="1">
    <location>
        <begin position="23"/>
        <end position="181"/>
    </location>
</feature>
<keyword evidence="1" id="KW-0732">Signal</keyword>
<dbReference type="Proteomes" id="UP001606210">
    <property type="component" value="Unassembled WGS sequence"/>
</dbReference>
<proteinExistence type="predicted"/>
<evidence type="ECO:0000256" key="1">
    <source>
        <dbReference type="SAM" id="SignalP"/>
    </source>
</evidence>
<name>A0ABW7F1W6_9BURK</name>
<sequence>MQRLLSTLALAAGLLGLAPAHAAEVKLPFGSFVAPDGVTVVNREERPDKAGKPAGMAVYSRTDDPKAVFILVWSHAEPDPAKPYDALDGAVKFGNPFDKSLTRDAAKPVLVGGVDGARYEGALPNGLRSISYVVVNGGHRLIVLLKAPPGNPYKALTDQFAKSVEGFAWALPAQAAASAAQ</sequence>
<protein>
    <submittedName>
        <fullName evidence="2">Uncharacterized protein</fullName>
    </submittedName>
</protein>
<evidence type="ECO:0000313" key="2">
    <source>
        <dbReference type="EMBL" id="MFG6430626.1"/>
    </source>
</evidence>
<keyword evidence="3" id="KW-1185">Reference proteome</keyword>